<dbReference type="PANTHER" id="PTHR42698">
    <property type="entry name" value="GTPASE ERA"/>
    <property type="match status" value="1"/>
</dbReference>
<reference evidence="4 5" key="1">
    <citation type="journal article" date="2008" name="Nature">
        <title>The genome of the choanoflagellate Monosiga brevicollis and the origin of metazoans.</title>
        <authorList>
            <consortium name="JGI Sequencing"/>
            <person name="King N."/>
            <person name="Westbrook M.J."/>
            <person name="Young S.L."/>
            <person name="Kuo A."/>
            <person name="Abedin M."/>
            <person name="Chapman J."/>
            <person name="Fairclough S."/>
            <person name="Hellsten U."/>
            <person name="Isogai Y."/>
            <person name="Letunic I."/>
            <person name="Marr M."/>
            <person name="Pincus D."/>
            <person name="Putnam N."/>
            <person name="Rokas A."/>
            <person name="Wright K.J."/>
            <person name="Zuzow R."/>
            <person name="Dirks W."/>
            <person name="Good M."/>
            <person name="Goodstein D."/>
            <person name="Lemons D."/>
            <person name="Li W."/>
            <person name="Lyons J.B."/>
            <person name="Morris A."/>
            <person name="Nichols S."/>
            <person name="Richter D.J."/>
            <person name="Salamov A."/>
            <person name="Bork P."/>
            <person name="Lim W.A."/>
            <person name="Manning G."/>
            <person name="Miller W.T."/>
            <person name="McGinnis W."/>
            <person name="Shapiro H."/>
            <person name="Tjian R."/>
            <person name="Grigoriev I.V."/>
            <person name="Rokhsar D."/>
        </authorList>
    </citation>
    <scope>NUCLEOTIDE SEQUENCE [LARGE SCALE GENOMIC DNA]</scope>
    <source>
        <strain evidence="5">MX1 / ATCC 50154</strain>
    </source>
</reference>
<dbReference type="PANTHER" id="PTHR42698:SF1">
    <property type="entry name" value="GTPASE ERA, MITOCHONDRIAL"/>
    <property type="match status" value="1"/>
</dbReference>
<organism evidence="4 5">
    <name type="scientific">Monosiga brevicollis</name>
    <name type="common">Choanoflagellate</name>
    <dbReference type="NCBI Taxonomy" id="81824"/>
    <lineage>
        <taxon>Eukaryota</taxon>
        <taxon>Choanoflagellata</taxon>
        <taxon>Craspedida</taxon>
        <taxon>Salpingoecidae</taxon>
        <taxon>Monosiga</taxon>
    </lineage>
</organism>
<keyword evidence="5" id="KW-1185">Reference proteome</keyword>
<keyword evidence="1" id="KW-0694">RNA-binding</keyword>
<feature type="chain" id="PRO_5012768051" description="KH type-2 domain-containing protein" evidence="2">
    <location>
        <begin position="16"/>
        <end position="195"/>
    </location>
</feature>
<dbReference type="GO" id="GO:0003723">
    <property type="term" value="F:RNA binding"/>
    <property type="evidence" value="ECO:0007669"/>
    <property type="project" value="UniProtKB-KW"/>
</dbReference>
<protein>
    <recommendedName>
        <fullName evidence="3">KH type-2 domain-containing protein</fullName>
    </recommendedName>
</protein>
<feature type="signal peptide" evidence="2">
    <location>
        <begin position="1"/>
        <end position="15"/>
    </location>
</feature>
<dbReference type="InParanoid" id="A9V947"/>
<evidence type="ECO:0000313" key="4">
    <source>
        <dbReference type="EMBL" id="EDQ85992.1"/>
    </source>
</evidence>
<keyword evidence="2" id="KW-0732">Signal</keyword>
<dbReference type="GO" id="GO:0005525">
    <property type="term" value="F:GTP binding"/>
    <property type="evidence" value="ECO:0007669"/>
    <property type="project" value="InterPro"/>
</dbReference>
<evidence type="ECO:0000259" key="3">
    <source>
        <dbReference type="Pfam" id="PF07650"/>
    </source>
</evidence>
<dbReference type="Pfam" id="PF07650">
    <property type="entry name" value="KH_2"/>
    <property type="match status" value="1"/>
</dbReference>
<dbReference type="RefSeq" id="XP_001749186.1">
    <property type="nucleotide sequence ID" value="XM_001749134.1"/>
</dbReference>
<dbReference type="STRING" id="81824.A9V947"/>
<dbReference type="GeneID" id="5894441"/>
<sequence>MCFALIWPSLPLASSLTLDAACLLLLRKQTDLLDPKLVEEFLVFAASATLPDSNQARFEAIYPMAARALKGLEVFQEDLLARSKPGDWEFHSSQASEQSLGALILETLREQFYVHLNKELPYTLKQRIEEVSQVDGQLNVLIQVTTRSQSQLRIVIGKQGAMLRRMVQAAEARLRDQTGKSITLRVKLAVASHPK</sequence>
<proteinExistence type="predicted"/>
<dbReference type="CDD" id="cd22534">
    <property type="entry name" value="KH-II_Era"/>
    <property type="match status" value="1"/>
</dbReference>
<dbReference type="Proteomes" id="UP000001357">
    <property type="component" value="Unassembled WGS sequence"/>
</dbReference>
<evidence type="ECO:0000256" key="1">
    <source>
        <dbReference type="ARBA" id="ARBA00022884"/>
    </source>
</evidence>
<accession>A9V947</accession>
<dbReference type="AlphaFoldDB" id="A9V947"/>
<dbReference type="KEGG" id="mbr:MONBRDRAFT_28766"/>
<name>A9V947_MONBE</name>
<dbReference type="InterPro" id="IPR005662">
    <property type="entry name" value="GTPase_Era-like"/>
</dbReference>
<gene>
    <name evidence="4" type="ORF">MONBRDRAFT_28766</name>
</gene>
<feature type="domain" description="KH type-2" evidence="3">
    <location>
        <begin position="119"/>
        <end position="190"/>
    </location>
</feature>
<dbReference type="eggNOG" id="KOG1423">
    <property type="taxonomic scope" value="Eukaryota"/>
</dbReference>
<dbReference type="SUPFAM" id="SSF54814">
    <property type="entry name" value="Prokaryotic type KH domain (KH-domain type II)"/>
    <property type="match status" value="1"/>
</dbReference>
<dbReference type="EMBL" id="CH991569">
    <property type="protein sequence ID" value="EDQ85992.1"/>
    <property type="molecule type" value="Genomic_DNA"/>
</dbReference>
<dbReference type="Gene3D" id="3.30.300.20">
    <property type="match status" value="1"/>
</dbReference>
<dbReference type="InterPro" id="IPR015946">
    <property type="entry name" value="KH_dom-like_a/b"/>
</dbReference>
<evidence type="ECO:0000313" key="5">
    <source>
        <dbReference type="Proteomes" id="UP000001357"/>
    </source>
</evidence>
<evidence type="ECO:0000256" key="2">
    <source>
        <dbReference type="SAM" id="SignalP"/>
    </source>
</evidence>
<dbReference type="InterPro" id="IPR009019">
    <property type="entry name" value="KH_sf_prok-type"/>
</dbReference>
<dbReference type="InterPro" id="IPR004044">
    <property type="entry name" value="KH_dom_type_2"/>
</dbReference>